<organism evidence="2 3">
    <name type="scientific">Hydnum rufescens UP504</name>
    <dbReference type="NCBI Taxonomy" id="1448309"/>
    <lineage>
        <taxon>Eukaryota</taxon>
        <taxon>Fungi</taxon>
        <taxon>Dikarya</taxon>
        <taxon>Basidiomycota</taxon>
        <taxon>Agaricomycotina</taxon>
        <taxon>Agaricomycetes</taxon>
        <taxon>Cantharellales</taxon>
        <taxon>Hydnaceae</taxon>
        <taxon>Hydnum</taxon>
    </lineage>
</organism>
<sequence length="320" mass="34040">MSKDLGKTPAPPNDPDEDVDDLDDVLDQFNPAPRPVPQPPAKPPPPTTAADVPNAGPSQSSSPDALSEDFAEQLAAGMEALMRDLGKPSSSGEDSEAQASWEKILIAGMEEASRGGVDLFGAPDSTAPGKAPAGPARVEDPPPNVDGFQKKILEAMQKLKTSEDNLQSDSSNPSDPLAKLLADLDLGALDDADGQGANEGDFQTMVEGMMTQLMSKDILYDPLKELQEKFPAYLSKNEAVLSAEDKTRYTNQLSKVHEIVAVFERRDYKDDDPAQSTKILGLMNEMQSLGSPPEEIMGELPPGMNLNSDGLPGPEGCIIA</sequence>
<dbReference type="PANTHER" id="PTHR12774:SF2">
    <property type="entry name" value="PEROXISOMAL BIOGENESIS FACTOR 19"/>
    <property type="match status" value="1"/>
</dbReference>
<gene>
    <name evidence="2" type="ORF">BS47DRAFT_1317306</name>
</gene>
<dbReference type="PANTHER" id="PTHR12774">
    <property type="entry name" value="PEROXISOMAL BIOGENESIS FACTOR 19"/>
    <property type="match status" value="1"/>
</dbReference>
<evidence type="ECO:0000313" key="3">
    <source>
        <dbReference type="Proteomes" id="UP000886523"/>
    </source>
</evidence>
<keyword evidence="3" id="KW-1185">Reference proteome</keyword>
<dbReference type="Gene3D" id="1.20.120.900">
    <property type="entry name" value="Pex19, mPTS binding domain"/>
    <property type="match status" value="1"/>
</dbReference>
<reference evidence="2" key="1">
    <citation type="journal article" date="2020" name="Nat. Commun.">
        <title>Large-scale genome sequencing of mycorrhizal fungi provides insights into the early evolution of symbiotic traits.</title>
        <authorList>
            <person name="Miyauchi S."/>
            <person name="Kiss E."/>
            <person name="Kuo A."/>
            <person name="Drula E."/>
            <person name="Kohler A."/>
            <person name="Sanchez-Garcia M."/>
            <person name="Morin E."/>
            <person name="Andreopoulos B."/>
            <person name="Barry K.W."/>
            <person name="Bonito G."/>
            <person name="Buee M."/>
            <person name="Carver A."/>
            <person name="Chen C."/>
            <person name="Cichocki N."/>
            <person name="Clum A."/>
            <person name="Culley D."/>
            <person name="Crous P.W."/>
            <person name="Fauchery L."/>
            <person name="Girlanda M."/>
            <person name="Hayes R.D."/>
            <person name="Keri Z."/>
            <person name="LaButti K."/>
            <person name="Lipzen A."/>
            <person name="Lombard V."/>
            <person name="Magnuson J."/>
            <person name="Maillard F."/>
            <person name="Murat C."/>
            <person name="Nolan M."/>
            <person name="Ohm R.A."/>
            <person name="Pangilinan J."/>
            <person name="Pereira M.F."/>
            <person name="Perotto S."/>
            <person name="Peter M."/>
            <person name="Pfister S."/>
            <person name="Riley R."/>
            <person name="Sitrit Y."/>
            <person name="Stielow J.B."/>
            <person name="Szollosi G."/>
            <person name="Zifcakova L."/>
            <person name="Stursova M."/>
            <person name="Spatafora J.W."/>
            <person name="Tedersoo L."/>
            <person name="Vaario L.M."/>
            <person name="Yamada A."/>
            <person name="Yan M."/>
            <person name="Wang P."/>
            <person name="Xu J."/>
            <person name="Bruns T."/>
            <person name="Baldrian P."/>
            <person name="Vilgalys R."/>
            <person name="Dunand C."/>
            <person name="Henrissat B."/>
            <person name="Grigoriev I.V."/>
            <person name="Hibbett D."/>
            <person name="Nagy L.G."/>
            <person name="Martin F.M."/>
        </authorList>
    </citation>
    <scope>NUCLEOTIDE SEQUENCE</scope>
    <source>
        <strain evidence="2">UP504</strain>
    </source>
</reference>
<evidence type="ECO:0000256" key="1">
    <source>
        <dbReference type="SAM" id="MobiDB-lite"/>
    </source>
</evidence>
<dbReference type="Pfam" id="PF04614">
    <property type="entry name" value="Pex19"/>
    <property type="match status" value="1"/>
</dbReference>
<name>A0A9P6AXJ2_9AGAM</name>
<dbReference type="InterPro" id="IPR006708">
    <property type="entry name" value="Pex19"/>
</dbReference>
<evidence type="ECO:0008006" key="4">
    <source>
        <dbReference type="Google" id="ProtNLM"/>
    </source>
</evidence>
<dbReference type="EMBL" id="MU128968">
    <property type="protein sequence ID" value="KAF9513836.1"/>
    <property type="molecule type" value="Genomic_DNA"/>
</dbReference>
<proteinExistence type="predicted"/>
<dbReference type="GO" id="GO:0005778">
    <property type="term" value="C:peroxisomal membrane"/>
    <property type="evidence" value="ECO:0007669"/>
    <property type="project" value="TreeGrafter"/>
</dbReference>
<dbReference type="Proteomes" id="UP000886523">
    <property type="component" value="Unassembled WGS sequence"/>
</dbReference>
<dbReference type="GO" id="GO:0045046">
    <property type="term" value="P:protein import into peroxisome membrane"/>
    <property type="evidence" value="ECO:0007669"/>
    <property type="project" value="TreeGrafter"/>
</dbReference>
<dbReference type="InterPro" id="IPR038322">
    <property type="entry name" value="Pex19_C_sf"/>
</dbReference>
<dbReference type="OrthoDB" id="21292at2759"/>
<comment type="caution">
    <text evidence="2">The sequence shown here is derived from an EMBL/GenBank/DDBJ whole genome shotgun (WGS) entry which is preliminary data.</text>
</comment>
<feature type="compositionally biased region" description="Acidic residues" evidence="1">
    <location>
        <begin position="14"/>
        <end position="26"/>
    </location>
</feature>
<dbReference type="GO" id="GO:0033328">
    <property type="term" value="F:peroxisome membrane targeting sequence binding"/>
    <property type="evidence" value="ECO:0007669"/>
    <property type="project" value="TreeGrafter"/>
</dbReference>
<protein>
    <recommendedName>
        <fullName evidence="4">Pex19 protein</fullName>
    </recommendedName>
</protein>
<feature type="region of interest" description="Disordered" evidence="1">
    <location>
        <begin position="1"/>
        <end position="103"/>
    </location>
</feature>
<dbReference type="AlphaFoldDB" id="A0A9P6AXJ2"/>
<accession>A0A9P6AXJ2</accession>
<feature type="compositionally biased region" description="Pro residues" evidence="1">
    <location>
        <begin position="32"/>
        <end position="47"/>
    </location>
</feature>
<evidence type="ECO:0000313" key="2">
    <source>
        <dbReference type="EMBL" id="KAF9513836.1"/>
    </source>
</evidence>
<feature type="region of interest" description="Disordered" evidence="1">
    <location>
        <begin position="115"/>
        <end position="143"/>
    </location>
</feature>